<dbReference type="AlphaFoldDB" id="A0A2M6W6H4"/>
<dbReference type="Gene3D" id="3.60.15.10">
    <property type="entry name" value="Ribonuclease Z/Hydroxyacylglutathione hydrolase-like"/>
    <property type="match status" value="1"/>
</dbReference>
<proteinExistence type="predicted"/>
<reference evidence="2" key="1">
    <citation type="submission" date="2017-09" db="EMBL/GenBank/DDBJ databases">
        <title>Depth-based differentiation of microbial function through sediment-hosted aquifers and enrichment of novel symbionts in the deep terrestrial subsurface.</title>
        <authorList>
            <person name="Probst A.J."/>
            <person name="Ladd B."/>
            <person name="Jarett J.K."/>
            <person name="Geller-Mcgrath D.E."/>
            <person name="Sieber C.M.K."/>
            <person name="Emerson J.B."/>
            <person name="Anantharaman K."/>
            <person name="Thomas B.C."/>
            <person name="Malmstrom R."/>
            <person name="Stieglmeier M."/>
            <person name="Klingl A."/>
            <person name="Woyke T."/>
            <person name="Ryan C.M."/>
            <person name="Banfield J.F."/>
        </authorList>
    </citation>
    <scope>NUCLEOTIDE SEQUENCE [LARGE SCALE GENOMIC DNA]</scope>
</reference>
<evidence type="ECO:0000313" key="2">
    <source>
        <dbReference type="Proteomes" id="UP000231426"/>
    </source>
</evidence>
<evidence type="ECO:0000313" key="1">
    <source>
        <dbReference type="EMBL" id="PIT88401.1"/>
    </source>
</evidence>
<comment type="caution">
    <text evidence="1">The sequence shown here is derived from an EMBL/GenBank/DDBJ whole genome shotgun (WGS) entry which is preliminary data.</text>
</comment>
<dbReference type="PANTHER" id="PTHR39189">
    <property type="entry name" value="UPF0173 METAL-DEPENDENT HYDROLASE YTKL"/>
    <property type="match status" value="1"/>
</dbReference>
<dbReference type="Pfam" id="PF13483">
    <property type="entry name" value="Lactamase_B_3"/>
    <property type="match status" value="1"/>
</dbReference>
<sequence>MHINWLGQTCVKLQSKNLKDEDVIILIDGYKPSKGDFPRSFSPNIALFSNGENNSATLSQNPLIANTLGEYEAKDTMIYALPGPDGKLIFKIITEGMTIVHLGQLNKKLNQDLINQLDNPDILLIPVGGGNYLNPEIAAEMVTTLEPRIVIPIALQCDTDPKAGTANDFIKQIGLKPEITEKKIIIKKKDLPQEETKLIILEKNY</sequence>
<protein>
    <recommendedName>
        <fullName evidence="3">Lactamase</fullName>
    </recommendedName>
</protein>
<organism evidence="1 2">
    <name type="scientific">Candidatus Magasanikbacteria bacterium CG10_big_fil_rev_8_21_14_0_10_36_32</name>
    <dbReference type="NCBI Taxonomy" id="1974646"/>
    <lineage>
        <taxon>Bacteria</taxon>
        <taxon>Candidatus Magasanikiibacteriota</taxon>
    </lineage>
</organism>
<dbReference type="SUPFAM" id="SSF56281">
    <property type="entry name" value="Metallo-hydrolase/oxidoreductase"/>
    <property type="match status" value="1"/>
</dbReference>
<dbReference type="Proteomes" id="UP000231426">
    <property type="component" value="Unassembled WGS sequence"/>
</dbReference>
<accession>A0A2M6W6H4</accession>
<evidence type="ECO:0008006" key="3">
    <source>
        <dbReference type="Google" id="ProtNLM"/>
    </source>
</evidence>
<gene>
    <name evidence="1" type="ORF">COU29_01265</name>
</gene>
<dbReference type="InterPro" id="IPR036866">
    <property type="entry name" value="RibonucZ/Hydroxyglut_hydro"/>
</dbReference>
<dbReference type="PANTHER" id="PTHR39189:SF1">
    <property type="entry name" value="UPF0173 METAL-DEPENDENT HYDROLASE YTKL"/>
    <property type="match status" value="1"/>
</dbReference>
<name>A0A2M6W6H4_9BACT</name>
<dbReference type="EMBL" id="PFBV01000003">
    <property type="protein sequence ID" value="PIT88401.1"/>
    <property type="molecule type" value="Genomic_DNA"/>
</dbReference>